<evidence type="ECO:0000256" key="3">
    <source>
        <dbReference type="ARBA" id="ARBA00022679"/>
    </source>
</evidence>
<keyword evidence="4 5" id="KW-0663">Pyridoxal phosphate</keyword>
<comment type="cofactor">
    <cofactor evidence="1 5">
        <name>pyridoxal 5'-phosphate</name>
        <dbReference type="ChEBI" id="CHEBI:597326"/>
    </cofactor>
</comment>
<evidence type="ECO:0000256" key="1">
    <source>
        <dbReference type="ARBA" id="ARBA00001933"/>
    </source>
</evidence>
<dbReference type="EMBL" id="LT906441">
    <property type="protein sequence ID" value="SNV30538.1"/>
    <property type="molecule type" value="Genomic_DNA"/>
</dbReference>
<dbReference type="InterPro" id="IPR015422">
    <property type="entry name" value="PyrdxlP-dep_Trfase_small"/>
</dbReference>
<evidence type="ECO:0000313" key="8">
    <source>
        <dbReference type="EMBL" id="SNV30538.1"/>
    </source>
</evidence>
<dbReference type="PROSITE" id="PS00599">
    <property type="entry name" value="AA_TRANSFER_CLASS_2"/>
    <property type="match status" value="1"/>
</dbReference>
<feature type="compositionally biased region" description="Polar residues" evidence="6">
    <location>
        <begin position="1"/>
        <end position="15"/>
    </location>
</feature>
<name>A0A239W9D0_9ACTN</name>
<evidence type="ECO:0000256" key="2">
    <source>
        <dbReference type="ARBA" id="ARBA00022576"/>
    </source>
</evidence>
<dbReference type="InterPro" id="IPR024892">
    <property type="entry name" value="ArAT"/>
</dbReference>
<dbReference type="Pfam" id="PF00155">
    <property type="entry name" value="Aminotran_1_2"/>
    <property type="match status" value="1"/>
</dbReference>
<feature type="region of interest" description="Disordered" evidence="6">
    <location>
        <begin position="1"/>
        <end position="23"/>
    </location>
</feature>
<dbReference type="GO" id="GO:0030170">
    <property type="term" value="F:pyridoxal phosphate binding"/>
    <property type="evidence" value="ECO:0007669"/>
    <property type="project" value="InterPro"/>
</dbReference>
<dbReference type="CDD" id="cd00609">
    <property type="entry name" value="AAT_like"/>
    <property type="match status" value="1"/>
</dbReference>
<dbReference type="Gene3D" id="3.40.640.10">
    <property type="entry name" value="Type I PLP-dependent aspartate aminotransferase-like (Major domain)"/>
    <property type="match status" value="1"/>
</dbReference>
<dbReference type="PANTHER" id="PTHR43643:SF3">
    <property type="entry name" value="HISTIDINOL-PHOSPHATE AMINOTRANSFERASE"/>
    <property type="match status" value="1"/>
</dbReference>
<dbReference type="KEGG" id="cgrn:4412665_00434"/>
<keyword evidence="2 8" id="KW-0032">Aminotransferase</keyword>
<evidence type="ECO:0000256" key="6">
    <source>
        <dbReference type="SAM" id="MobiDB-lite"/>
    </source>
</evidence>
<dbReference type="PANTHER" id="PTHR43643">
    <property type="entry name" value="HISTIDINOL-PHOSPHATE AMINOTRANSFERASE 2"/>
    <property type="match status" value="1"/>
</dbReference>
<dbReference type="InterPro" id="IPR001917">
    <property type="entry name" value="Aminotrans_II_pyridoxalP_BS"/>
</dbReference>
<dbReference type="InterPro" id="IPR015421">
    <property type="entry name" value="PyrdxlP-dep_Trfase_major"/>
</dbReference>
<sequence length="357" mass="38712">MINSHQDMSRQSTPHYGSVSADPHGRDRIIEVANNESPYPPLPSVTTVISQELAGINRYPSVSTLDLRTAIAVRCGVDADQICVGAGSVDVLANLVSVLVDPGAEVVLPWRSFEAFPSVVERARATAVPVPLTAQLTHDLPAMAAAVTERTHMVMLCSPNNPTGTVLHTDEVVDFLARIPSDVHVVLDEAYTHFNQDTDAVRGLDLLAEHPNVICLHTFSKAYGLAGLRIGFSVSSAEVAHTVRQFSLPFTVTNLAGRAAMASMLAEDELAARVDLTTRERGRVGRELDHQGWRVAASQANFIWLDTGGDTARVAEKLRDSAIMTRWWDGEGIRVSLGTPRDNDTVISTLAEIHDRL</sequence>
<dbReference type="eggNOG" id="COG0079">
    <property type="taxonomic scope" value="Bacteria"/>
</dbReference>
<dbReference type="GO" id="GO:0008483">
    <property type="term" value="F:transaminase activity"/>
    <property type="evidence" value="ECO:0007669"/>
    <property type="project" value="UniProtKB-KW"/>
</dbReference>
<dbReference type="InterPro" id="IPR004839">
    <property type="entry name" value="Aminotransferase_I/II_large"/>
</dbReference>
<dbReference type="InterPro" id="IPR050106">
    <property type="entry name" value="HistidinolP_aminotransfase"/>
</dbReference>
<comment type="similarity">
    <text evidence="5">Belongs to the class-II pyridoxal-phosphate-dependent aminotransferase family.</text>
</comment>
<feature type="domain" description="Aminotransferase class I/classII large" evidence="7">
    <location>
        <begin position="29"/>
        <end position="348"/>
    </location>
</feature>
<evidence type="ECO:0000313" key="9">
    <source>
        <dbReference type="Proteomes" id="UP000215332"/>
    </source>
</evidence>
<accession>A0A239W9D0</accession>
<dbReference type="Gene3D" id="3.90.1150.10">
    <property type="entry name" value="Aspartate Aminotransferase, domain 1"/>
    <property type="match status" value="1"/>
</dbReference>
<gene>
    <name evidence="8" type="primary">pat</name>
    <name evidence="8" type="ORF">SAMEA4412665_00434</name>
</gene>
<proteinExistence type="inferred from homology"/>
<protein>
    <submittedName>
        <fullName evidence="8">Putative phenylalanine aminotransferase</fullName>
        <ecNumber evidence="8">2.6.1.-</ecNumber>
    </submittedName>
</protein>
<dbReference type="Proteomes" id="UP000215332">
    <property type="component" value="Chromosome 1"/>
</dbReference>
<dbReference type="InterPro" id="IPR015424">
    <property type="entry name" value="PyrdxlP-dep_Trfase"/>
</dbReference>
<evidence type="ECO:0000259" key="7">
    <source>
        <dbReference type="Pfam" id="PF00155"/>
    </source>
</evidence>
<dbReference type="NCBIfam" id="NF002878">
    <property type="entry name" value="PRK03321.1"/>
    <property type="match status" value="1"/>
</dbReference>
<dbReference type="AlphaFoldDB" id="A0A239W9D0"/>
<dbReference type="SUPFAM" id="SSF53383">
    <property type="entry name" value="PLP-dependent transferases"/>
    <property type="match status" value="1"/>
</dbReference>
<dbReference type="EC" id="2.6.1.-" evidence="8"/>
<evidence type="ECO:0000256" key="4">
    <source>
        <dbReference type="ARBA" id="ARBA00022898"/>
    </source>
</evidence>
<keyword evidence="3 8" id="KW-0808">Transferase</keyword>
<organism evidence="8 9">
    <name type="scientific">Cutibacterium granulosum</name>
    <dbReference type="NCBI Taxonomy" id="33011"/>
    <lineage>
        <taxon>Bacteria</taxon>
        <taxon>Bacillati</taxon>
        <taxon>Actinomycetota</taxon>
        <taxon>Actinomycetes</taxon>
        <taxon>Propionibacteriales</taxon>
        <taxon>Propionibacteriaceae</taxon>
        <taxon>Cutibacterium</taxon>
    </lineage>
</organism>
<reference evidence="8 9" key="1">
    <citation type="submission" date="2017-06" db="EMBL/GenBank/DDBJ databases">
        <authorList>
            <consortium name="Pathogen Informatics"/>
        </authorList>
    </citation>
    <scope>NUCLEOTIDE SEQUENCE [LARGE SCALE GENOMIC DNA]</scope>
    <source>
        <strain evidence="8 9">NCTC11865</strain>
    </source>
</reference>
<evidence type="ECO:0000256" key="5">
    <source>
        <dbReference type="RuleBase" id="RU003693"/>
    </source>
</evidence>